<reference evidence="1" key="1">
    <citation type="submission" date="2021-06" db="EMBL/GenBank/DDBJ databases">
        <authorList>
            <person name="Kallberg Y."/>
            <person name="Tangrot J."/>
            <person name="Rosling A."/>
        </authorList>
    </citation>
    <scope>NUCLEOTIDE SEQUENCE</scope>
    <source>
        <strain evidence="1">MA453B</strain>
    </source>
</reference>
<sequence>MDKSLVKGVRGEKKLPRAAINKDSPRVILPYYNQPLHDSNKPLQGSSIADLPNCNKPISNINCHVNVSQVQVPNVNDHLFTASEPQLPLTASYNVNTPCYNKEWSLSLNINSLQGPALNRELQLLSNQNCHLNSSKASSIYQRHHDYQNVDNHLNSSKDCFCQLSNPLIEIDMYAESPLDMGQVNTCFDTSYQPPLPSIFGT</sequence>
<dbReference type="OrthoDB" id="2446628at2759"/>
<gene>
    <name evidence="1" type="ORF">DERYTH_LOCUS9436</name>
</gene>
<comment type="caution">
    <text evidence="1">The sequence shown here is derived from an EMBL/GenBank/DDBJ whole genome shotgun (WGS) entry which is preliminary data.</text>
</comment>
<keyword evidence="2" id="KW-1185">Reference proteome</keyword>
<evidence type="ECO:0000313" key="2">
    <source>
        <dbReference type="Proteomes" id="UP000789405"/>
    </source>
</evidence>
<dbReference type="Proteomes" id="UP000789405">
    <property type="component" value="Unassembled WGS sequence"/>
</dbReference>
<dbReference type="AlphaFoldDB" id="A0A9N9DIA9"/>
<protein>
    <submittedName>
        <fullName evidence="1">19646_t:CDS:1</fullName>
    </submittedName>
</protein>
<name>A0A9N9DIA9_9GLOM</name>
<accession>A0A9N9DIA9</accession>
<dbReference type="EMBL" id="CAJVPY010005155">
    <property type="protein sequence ID" value="CAG8636722.1"/>
    <property type="molecule type" value="Genomic_DNA"/>
</dbReference>
<organism evidence="1 2">
    <name type="scientific">Dentiscutata erythropus</name>
    <dbReference type="NCBI Taxonomy" id="1348616"/>
    <lineage>
        <taxon>Eukaryota</taxon>
        <taxon>Fungi</taxon>
        <taxon>Fungi incertae sedis</taxon>
        <taxon>Mucoromycota</taxon>
        <taxon>Glomeromycotina</taxon>
        <taxon>Glomeromycetes</taxon>
        <taxon>Diversisporales</taxon>
        <taxon>Gigasporaceae</taxon>
        <taxon>Dentiscutata</taxon>
    </lineage>
</organism>
<proteinExistence type="predicted"/>
<evidence type="ECO:0000313" key="1">
    <source>
        <dbReference type="EMBL" id="CAG8636722.1"/>
    </source>
</evidence>